<keyword evidence="3" id="KW-0808">Transferase</keyword>
<comment type="subcellular location">
    <subcellularLocation>
        <location evidence="1">Golgi apparatus membrane</location>
        <topology evidence="1">Single-pass type II membrane protein</topology>
    </subcellularLocation>
</comment>
<evidence type="ECO:0000256" key="10">
    <source>
        <dbReference type="SAM" id="MobiDB-lite"/>
    </source>
</evidence>
<evidence type="ECO:0008006" key="13">
    <source>
        <dbReference type="Google" id="ProtNLM"/>
    </source>
</evidence>
<evidence type="ECO:0000256" key="4">
    <source>
        <dbReference type="ARBA" id="ARBA00022692"/>
    </source>
</evidence>
<evidence type="ECO:0000313" key="11">
    <source>
        <dbReference type="Ensembl" id="ENSABRP00000023916.1"/>
    </source>
</evidence>
<evidence type="ECO:0000256" key="8">
    <source>
        <dbReference type="ARBA" id="ARBA00023136"/>
    </source>
</evidence>
<dbReference type="PANTHER" id="PTHR14647:SF62">
    <property type="entry name" value="GALACTOSE-3-O-SULFOTRANSFERASE 2"/>
    <property type="match status" value="1"/>
</dbReference>
<dbReference type="AlphaFoldDB" id="A0A8B9CR74"/>
<dbReference type="Proteomes" id="UP000694426">
    <property type="component" value="Unplaced"/>
</dbReference>
<feature type="compositionally biased region" description="Polar residues" evidence="10">
    <location>
        <begin position="914"/>
        <end position="924"/>
    </location>
</feature>
<dbReference type="Gene3D" id="3.40.50.300">
    <property type="entry name" value="P-loop containing nucleotide triphosphate hydrolases"/>
    <property type="match status" value="1"/>
</dbReference>
<feature type="compositionally biased region" description="Polar residues" evidence="10">
    <location>
        <begin position="480"/>
        <end position="498"/>
    </location>
</feature>
<keyword evidence="9" id="KW-0325">Glycoprotein</keyword>
<feature type="region of interest" description="Disordered" evidence="10">
    <location>
        <begin position="1"/>
        <end position="45"/>
    </location>
</feature>
<dbReference type="GO" id="GO:0009247">
    <property type="term" value="P:glycolipid biosynthetic process"/>
    <property type="evidence" value="ECO:0007669"/>
    <property type="project" value="InterPro"/>
</dbReference>
<feature type="region of interest" description="Disordered" evidence="10">
    <location>
        <begin position="900"/>
        <end position="935"/>
    </location>
</feature>
<keyword evidence="4" id="KW-0812">Transmembrane</keyword>
<evidence type="ECO:0000256" key="7">
    <source>
        <dbReference type="ARBA" id="ARBA00023034"/>
    </source>
</evidence>
<feature type="compositionally biased region" description="Low complexity" evidence="10">
    <location>
        <begin position="439"/>
        <end position="454"/>
    </location>
</feature>
<keyword evidence="5" id="KW-0735">Signal-anchor</keyword>
<name>A0A8B9CR74_9AVES</name>
<dbReference type="PANTHER" id="PTHR14647">
    <property type="entry name" value="GALACTOSE-3-O-SULFOTRANSFERASE"/>
    <property type="match status" value="1"/>
</dbReference>
<evidence type="ECO:0000256" key="9">
    <source>
        <dbReference type="ARBA" id="ARBA00023180"/>
    </source>
</evidence>
<evidence type="ECO:0000256" key="3">
    <source>
        <dbReference type="ARBA" id="ARBA00022679"/>
    </source>
</evidence>
<feature type="region of interest" description="Disordered" evidence="10">
    <location>
        <begin position="272"/>
        <end position="324"/>
    </location>
</feature>
<feature type="region of interest" description="Disordered" evidence="10">
    <location>
        <begin position="477"/>
        <end position="501"/>
    </location>
</feature>
<keyword evidence="12" id="KW-1185">Reference proteome</keyword>
<protein>
    <recommendedName>
        <fullName evidence="13">Galactose-3-O-sulfotransferase 2</fullName>
    </recommendedName>
</protein>
<feature type="region of interest" description="Disordered" evidence="10">
    <location>
        <begin position="73"/>
        <end position="100"/>
    </location>
</feature>
<proteinExistence type="inferred from homology"/>
<dbReference type="GeneTree" id="ENSGT00950000182923"/>
<evidence type="ECO:0000256" key="6">
    <source>
        <dbReference type="ARBA" id="ARBA00022989"/>
    </source>
</evidence>
<feature type="region of interest" description="Disordered" evidence="10">
    <location>
        <begin position="338"/>
        <end position="376"/>
    </location>
</feature>
<feature type="compositionally biased region" description="Low complexity" evidence="10">
    <location>
        <begin position="282"/>
        <end position="295"/>
    </location>
</feature>
<feature type="compositionally biased region" description="Polar residues" evidence="10">
    <location>
        <begin position="9"/>
        <end position="19"/>
    </location>
</feature>
<dbReference type="InterPro" id="IPR009729">
    <property type="entry name" value="Gal-3-0_sulfotransfrase"/>
</dbReference>
<keyword evidence="6" id="KW-1133">Transmembrane helix</keyword>
<reference evidence="11" key="1">
    <citation type="submission" date="2025-08" db="UniProtKB">
        <authorList>
            <consortium name="Ensembl"/>
        </authorList>
    </citation>
    <scope>IDENTIFICATION</scope>
</reference>
<dbReference type="SUPFAM" id="SSF52540">
    <property type="entry name" value="P-loop containing nucleoside triphosphate hydrolases"/>
    <property type="match status" value="1"/>
</dbReference>
<reference evidence="11" key="2">
    <citation type="submission" date="2025-09" db="UniProtKB">
        <authorList>
            <consortium name="Ensembl"/>
        </authorList>
    </citation>
    <scope>IDENTIFICATION</scope>
</reference>
<organism evidence="11 12">
    <name type="scientific">Anser brachyrhynchus</name>
    <name type="common">Pink-footed goose</name>
    <dbReference type="NCBI Taxonomy" id="132585"/>
    <lineage>
        <taxon>Eukaryota</taxon>
        <taxon>Metazoa</taxon>
        <taxon>Chordata</taxon>
        <taxon>Craniata</taxon>
        <taxon>Vertebrata</taxon>
        <taxon>Euteleostomi</taxon>
        <taxon>Archelosauria</taxon>
        <taxon>Archosauria</taxon>
        <taxon>Dinosauria</taxon>
        <taxon>Saurischia</taxon>
        <taxon>Theropoda</taxon>
        <taxon>Coelurosauria</taxon>
        <taxon>Aves</taxon>
        <taxon>Neognathae</taxon>
        <taxon>Galloanserae</taxon>
        <taxon>Anseriformes</taxon>
        <taxon>Anatidae</taxon>
        <taxon>Anserinae</taxon>
        <taxon>Anser</taxon>
    </lineage>
</organism>
<evidence type="ECO:0000313" key="12">
    <source>
        <dbReference type="Proteomes" id="UP000694426"/>
    </source>
</evidence>
<evidence type="ECO:0000256" key="1">
    <source>
        <dbReference type="ARBA" id="ARBA00004323"/>
    </source>
</evidence>
<comment type="similarity">
    <text evidence="2">Belongs to the galactose-3-O-sulfotransferase family.</text>
</comment>
<keyword evidence="8" id="KW-0472">Membrane</keyword>
<dbReference type="GO" id="GO:0001733">
    <property type="term" value="F:galactosylceramide sulfotransferase activity"/>
    <property type="evidence" value="ECO:0007669"/>
    <property type="project" value="InterPro"/>
</dbReference>
<evidence type="ECO:0000256" key="5">
    <source>
        <dbReference type="ARBA" id="ARBA00022968"/>
    </source>
</evidence>
<dbReference type="GO" id="GO:0000139">
    <property type="term" value="C:Golgi membrane"/>
    <property type="evidence" value="ECO:0007669"/>
    <property type="project" value="UniProtKB-SubCell"/>
</dbReference>
<dbReference type="InterPro" id="IPR027417">
    <property type="entry name" value="P-loop_NTPase"/>
</dbReference>
<accession>A0A8B9CR74</accession>
<evidence type="ECO:0000256" key="2">
    <source>
        <dbReference type="ARBA" id="ARBA00008124"/>
    </source>
</evidence>
<feature type="region of interest" description="Disordered" evidence="10">
    <location>
        <begin position="426"/>
        <end position="463"/>
    </location>
</feature>
<sequence length="935" mass="103397">MQCSERSEMSSSLQETEGNIQVPARSALGLLQPPHPSPGLISSRGEAAAFQVCPWQDDKPAPRPLGLHWQSIQARSRHPQHHPPASSSETREIWEGDVPTGATPSNPCTLLRSPSNQAALSSDQAGLKPLPGWRWQRPAITTPTRLCSRDAVAQADAGSCSASPCPEPCGLSSRAAPQSSLCWVSSLLGQDQAFVLAASHGVPVGLFLQPTPVPQQPFSIFPVWGHPPAPLHLLQAPCPTLFSPSLALLLSFSSAGALLHCHYPTPTLTWQCGSAKRPRPAPSSSATSQIRQSSRLFSPAGHRSTHCAPNTGPAPLAASSPPPSYRNCPCELERALQQTTDHGQEGPRRALHAPGLPRKEDRPHRQRKAMLEPTSTKNMQDVFQMHLYLGQVTPQESTLDRQEGHWTWQPAESSKKMKAYFSPARLKTHLPSPRKAARGGTSPGLSGSPSTAPGDAVDGDGSSKGVIFANGVIAEEHEGTTSPQTSQVTLQSQPQPQSLGFPGQLWESALKHTVLSSSQVPQADDFYRTDLERGLLPSWTEVSTDNEIALGGIPQVDGVFSQEEMCEPKTNIVFLKVHKSASSTVMNILFRFGEMHNLSFAFPLKGGHQLFYPQHFMARFVQGFSPGKPPHFNILCHHMRFLQPEVQKVVPSTAVYFSILRNPVQLMESSFVYYKGTSAFSRARSLEEFLSQPYRYYNPTASDSHYARNLMTFDFGFNPDGEVSAKRVHLMLKAIEASFDLLLISEYFDESMVLLKETLCWDLDSVVSFPLNSRDSSTRSPLSGAIVEKIKDWNKLDWEIYIHFNRTFWERIDRDIGRERMQREVKVLRERQAELAKTCLQGMGSVGPKDIKDSSLRPLQHGNAKILGYNLKQGLDKETEAMCRRLVTPELQYSSALYKKQFPQKPSQKPPQLVPSQRGMQQGSILRHRLEGTRN</sequence>
<dbReference type="Ensembl" id="ENSABRT00000033568.1">
    <property type="protein sequence ID" value="ENSABRP00000023916.1"/>
    <property type="gene ID" value="ENSABRG00000020101.1"/>
</dbReference>
<keyword evidence="7" id="KW-0333">Golgi apparatus</keyword>
<dbReference type="Pfam" id="PF06990">
    <property type="entry name" value="Gal-3-0_sulfotr"/>
    <property type="match status" value="1"/>
</dbReference>